<evidence type="ECO:0000313" key="2">
    <source>
        <dbReference type="Proteomes" id="UP000276133"/>
    </source>
</evidence>
<dbReference type="EMBL" id="REGN01001907">
    <property type="protein sequence ID" value="RNA31713.1"/>
    <property type="molecule type" value="Genomic_DNA"/>
</dbReference>
<protein>
    <submittedName>
        <fullName evidence="1">Uncharacterized protein</fullName>
    </submittedName>
</protein>
<sequence>MYFFEFYFSFSPEKTQEKKSKQVKNKSNHDFDLLQKYENYNANIFNMTIIKNSDFQSHDLHLTCDFYKNLTKRTFFLTIKKQKVQSNLYFLEIGRLNNFLMFLTLSQYPKIYFEIIYAPNDNQTTFYGFENDVLGKEQTKKIQTTKETVVMNAKSEEKY</sequence>
<organism evidence="1 2">
    <name type="scientific">Brachionus plicatilis</name>
    <name type="common">Marine rotifer</name>
    <name type="synonym">Brachionus muelleri</name>
    <dbReference type="NCBI Taxonomy" id="10195"/>
    <lineage>
        <taxon>Eukaryota</taxon>
        <taxon>Metazoa</taxon>
        <taxon>Spiralia</taxon>
        <taxon>Gnathifera</taxon>
        <taxon>Rotifera</taxon>
        <taxon>Eurotatoria</taxon>
        <taxon>Monogononta</taxon>
        <taxon>Pseudotrocha</taxon>
        <taxon>Ploima</taxon>
        <taxon>Brachionidae</taxon>
        <taxon>Brachionus</taxon>
    </lineage>
</organism>
<proteinExistence type="predicted"/>
<keyword evidence="2" id="KW-1185">Reference proteome</keyword>
<dbReference type="Proteomes" id="UP000276133">
    <property type="component" value="Unassembled WGS sequence"/>
</dbReference>
<comment type="caution">
    <text evidence="1">The sequence shown here is derived from an EMBL/GenBank/DDBJ whole genome shotgun (WGS) entry which is preliminary data.</text>
</comment>
<evidence type="ECO:0000313" key="1">
    <source>
        <dbReference type="EMBL" id="RNA31713.1"/>
    </source>
</evidence>
<accession>A0A3M7S7A3</accession>
<dbReference type="AlphaFoldDB" id="A0A3M7S7A3"/>
<reference evidence="1 2" key="1">
    <citation type="journal article" date="2018" name="Sci. Rep.">
        <title>Genomic signatures of local adaptation to the degree of environmental predictability in rotifers.</title>
        <authorList>
            <person name="Franch-Gras L."/>
            <person name="Hahn C."/>
            <person name="Garcia-Roger E.M."/>
            <person name="Carmona M.J."/>
            <person name="Serra M."/>
            <person name="Gomez A."/>
        </authorList>
    </citation>
    <scope>NUCLEOTIDE SEQUENCE [LARGE SCALE GENOMIC DNA]</scope>
    <source>
        <strain evidence="1">HYR1</strain>
    </source>
</reference>
<gene>
    <name evidence="1" type="ORF">BpHYR1_004646</name>
</gene>
<name>A0A3M7S7A3_BRAPC</name>